<gene>
    <name evidence="1" type="ORF">J437_LFUL004153</name>
</gene>
<protein>
    <submittedName>
        <fullName evidence="1">Uncharacterized protein</fullName>
    </submittedName>
</protein>
<reference evidence="1" key="2">
    <citation type="submission" date="2017-10" db="EMBL/GenBank/DDBJ databases">
        <title>Ladona fulva Genome sequencing and assembly.</title>
        <authorList>
            <person name="Murali S."/>
            <person name="Richards S."/>
            <person name="Bandaranaike D."/>
            <person name="Bellair M."/>
            <person name="Blankenburg K."/>
            <person name="Chao H."/>
            <person name="Dinh H."/>
            <person name="Doddapaneni H."/>
            <person name="Dugan-Rocha S."/>
            <person name="Elkadiri S."/>
            <person name="Gnanaolivu R."/>
            <person name="Hernandez B."/>
            <person name="Skinner E."/>
            <person name="Javaid M."/>
            <person name="Lee S."/>
            <person name="Li M."/>
            <person name="Ming W."/>
            <person name="Munidasa M."/>
            <person name="Muniz J."/>
            <person name="Nguyen L."/>
            <person name="Hughes D."/>
            <person name="Osuji N."/>
            <person name="Pu L.-L."/>
            <person name="Puazo M."/>
            <person name="Qu C."/>
            <person name="Quiroz J."/>
            <person name="Raj R."/>
            <person name="Weissenberger G."/>
            <person name="Xin Y."/>
            <person name="Zou X."/>
            <person name="Han Y."/>
            <person name="Worley K."/>
            <person name="Muzny D."/>
            <person name="Gibbs R."/>
        </authorList>
    </citation>
    <scope>NUCLEOTIDE SEQUENCE</scope>
    <source>
        <strain evidence="1">Sampled in the wild</strain>
    </source>
</reference>
<dbReference type="Proteomes" id="UP000792457">
    <property type="component" value="Unassembled WGS sequence"/>
</dbReference>
<evidence type="ECO:0000313" key="1">
    <source>
        <dbReference type="EMBL" id="KAG8226032.1"/>
    </source>
</evidence>
<reference evidence="1" key="1">
    <citation type="submission" date="2013-04" db="EMBL/GenBank/DDBJ databases">
        <authorList>
            <person name="Qu J."/>
            <person name="Murali S.C."/>
            <person name="Bandaranaike D."/>
            <person name="Bellair M."/>
            <person name="Blankenburg K."/>
            <person name="Chao H."/>
            <person name="Dinh H."/>
            <person name="Doddapaneni H."/>
            <person name="Downs B."/>
            <person name="Dugan-Rocha S."/>
            <person name="Elkadiri S."/>
            <person name="Gnanaolivu R.D."/>
            <person name="Hernandez B."/>
            <person name="Javaid M."/>
            <person name="Jayaseelan J.C."/>
            <person name="Lee S."/>
            <person name="Li M."/>
            <person name="Ming W."/>
            <person name="Munidasa M."/>
            <person name="Muniz J."/>
            <person name="Nguyen L."/>
            <person name="Ongeri F."/>
            <person name="Osuji N."/>
            <person name="Pu L.-L."/>
            <person name="Puazo M."/>
            <person name="Qu C."/>
            <person name="Quiroz J."/>
            <person name="Raj R."/>
            <person name="Weissenberger G."/>
            <person name="Xin Y."/>
            <person name="Zou X."/>
            <person name="Han Y."/>
            <person name="Richards S."/>
            <person name="Worley K."/>
            <person name="Muzny D."/>
            <person name="Gibbs R."/>
        </authorList>
    </citation>
    <scope>NUCLEOTIDE SEQUENCE</scope>
    <source>
        <strain evidence="1">Sampled in the wild</strain>
    </source>
</reference>
<organism evidence="1 2">
    <name type="scientific">Ladona fulva</name>
    <name type="common">Scarce chaser dragonfly</name>
    <name type="synonym">Libellula fulva</name>
    <dbReference type="NCBI Taxonomy" id="123851"/>
    <lineage>
        <taxon>Eukaryota</taxon>
        <taxon>Metazoa</taxon>
        <taxon>Ecdysozoa</taxon>
        <taxon>Arthropoda</taxon>
        <taxon>Hexapoda</taxon>
        <taxon>Insecta</taxon>
        <taxon>Pterygota</taxon>
        <taxon>Palaeoptera</taxon>
        <taxon>Odonata</taxon>
        <taxon>Epiprocta</taxon>
        <taxon>Anisoptera</taxon>
        <taxon>Libelluloidea</taxon>
        <taxon>Libellulidae</taxon>
        <taxon>Ladona</taxon>
    </lineage>
</organism>
<comment type="caution">
    <text evidence="1">The sequence shown here is derived from an EMBL/GenBank/DDBJ whole genome shotgun (WGS) entry which is preliminary data.</text>
</comment>
<dbReference type="OrthoDB" id="8196924at2759"/>
<evidence type="ECO:0000313" key="2">
    <source>
        <dbReference type="Proteomes" id="UP000792457"/>
    </source>
</evidence>
<dbReference type="EMBL" id="KZ308264">
    <property type="protein sequence ID" value="KAG8226032.1"/>
    <property type="molecule type" value="Genomic_DNA"/>
</dbReference>
<name>A0A8K0K1Q9_LADFU</name>
<accession>A0A8K0K1Q9</accession>
<keyword evidence="2" id="KW-1185">Reference proteome</keyword>
<dbReference type="AlphaFoldDB" id="A0A8K0K1Q9"/>
<sequence>MKWNLMKLKEDKMKITKILEEKLKKGEEQKSIQEEWNDLKEGRITVLEQEVGTINKKEARKNWINYDMLEKMEERRKWKGVNSEQGRMQYRKINNELRRTTDKA</sequence>
<proteinExistence type="predicted"/>